<dbReference type="KEGG" id="trb:HB776_20180"/>
<reference evidence="4" key="1">
    <citation type="journal article" date="2020" name="Mol. Plant Microbe">
        <title>Rhizobial microsymbionts of the narrowly endemic Oxytropis species growing in Kamchatka are characterized by significant genetic diversity and possess a set of genes that are associated with T3SS and T6SS secretion systems and can affect the development of symbiosis.</title>
        <authorList>
            <person name="Safronova V."/>
            <person name="Guro P."/>
            <person name="Sazanova A."/>
            <person name="Kuznetsova I."/>
            <person name="Belimov A."/>
            <person name="Yakubov V."/>
            <person name="Chirak E."/>
            <person name="Afonin A."/>
            <person name="Gogolev Y."/>
            <person name="Andronov E."/>
            <person name="Tikhonovich I."/>
        </authorList>
    </citation>
    <scope>NUCLEOTIDE SEQUENCE [LARGE SCALE GENOMIC DNA]</scope>
    <source>
        <strain evidence="4">581</strain>
    </source>
</reference>
<dbReference type="EMBL" id="CP050292">
    <property type="protein sequence ID" value="QND73267.1"/>
    <property type="molecule type" value="Genomic_DNA"/>
</dbReference>
<evidence type="ECO:0000313" key="3">
    <source>
        <dbReference type="EMBL" id="QND73267.1"/>
    </source>
</evidence>
<evidence type="ECO:0000256" key="1">
    <source>
        <dbReference type="SAM" id="MobiDB-lite"/>
    </source>
</evidence>
<accession>A0A7G6U2N5</accession>
<evidence type="ECO:0000256" key="2">
    <source>
        <dbReference type="SAM" id="SignalP"/>
    </source>
</evidence>
<feature type="compositionally biased region" description="Pro residues" evidence="1">
    <location>
        <begin position="266"/>
        <end position="281"/>
    </location>
</feature>
<feature type="compositionally biased region" description="Low complexity" evidence="1">
    <location>
        <begin position="233"/>
        <end position="245"/>
    </location>
</feature>
<feature type="chain" id="PRO_5029021151" evidence="2">
    <location>
        <begin position="23"/>
        <end position="281"/>
    </location>
</feature>
<proteinExistence type="predicted"/>
<feature type="compositionally biased region" description="Low complexity" evidence="1">
    <location>
        <begin position="252"/>
        <end position="265"/>
    </location>
</feature>
<feature type="compositionally biased region" description="Low complexity" evidence="1">
    <location>
        <begin position="157"/>
        <end position="168"/>
    </location>
</feature>
<dbReference type="RefSeq" id="WP_184512060.1">
    <property type="nucleotide sequence ID" value="NZ_CP050292.1"/>
</dbReference>
<sequence>MKVLVGCLASAGLLLASGAAQAQALPPMRGDVAVVAQVSDVGGPYAAMPPVEYAEPRPYGVLRRGYDLAVLPLREVYSILREAGFSALGMPQQRGLIYTVAAIDLDGEDGRLVIDARSGRILRFIPAYRMGDRMSEEIDTRYGPQGAVPTLPQYRRPPFTAGTATPAPKVASRTTTVPLPKRPPARAVAAPAKPVTPAETKPVAVKPPETPPAAAPVQQSAVTEQKPAETKAPETTGAAPATPAVPEKKDAVAPTVAAPATEAKPATPPAAETPPPAQGLE</sequence>
<name>A0A7G6U2N5_9BRAD</name>
<feature type="region of interest" description="Disordered" evidence="1">
    <location>
        <begin position="141"/>
        <end position="281"/>
    </location>
</feature>
<gene>
    <name evidence="3" type="ORF">HB776_20180</name>
</gene>
<organism evidence="3 4">
    <name type="scientific">Tardiphaga robiniae</name>
    <dbReference type="NCBI Taxonomy" id="943830"/>
    <lineage>
        <taxon>Bacteria</taxon>
        <taxon>Pseudomonadati</taxon>
        <taxon>Pseudomonadota</taxon>
        <taxon>Alphaproteobacteria</taxon>
        <taxon>Hyphomicrobiales</taxon>
        <taxon>Nitrobacteraceae</taxon>
        <taxon>Tardiphaga</taxon>
    </lineage>
</organism>
<keyword evidence="2" id="KW-0732">Signal</keyword>
<evidence type="ECO:0000313" key="4">
    <source>
        <dbReference type="Proteomes" id="UP000515291"/>
    </source>
</evidence>
<dbReference type="AlphaFoldDB" id="A0A7G6U2N5"/>
<protein>
    <submittedName>
        <fullName evidence="3">Uncharacterized protein</fullName>
    </submittedName>
</protein>
<dbReference type="Proteomes" id="UP000515291">
    <property type="component" value="Chromosome"/>
</dbReference>
<feature type="compositionally biased region" description="Low complexity" evidence="1">
    <location>
        <begin position="185"/>
        <end position="202"/>
    </location>
</feature>
<feature type="signal peptide" evidence="2">
    <location>
        <begin position="1"/>
        <end position="22"/>
    </location>
</feature>